<dbReference type="EMBL" id="JAFFGZ010000001">
    <property type="protein sequence ID" value="KAK4648324.1"/>
    <property type="molecule type" value="Genomic_DNA"/>
</dbReference>
<feature type="transmembrane region" description="Helical" evidence="1">
    <location>
        <begin position="118"/>
        <end position="136"/>
    </location>
</feature>
<keyword evidence="1" id="KW-0472">Membrane</keyword>
<comment type="caution">
    <text evidence="2">The sequence shown here is derived from an EMBL/GenBank/DDBJ whole genome shotgun (WGS) entry which is preliminary data.</text>
</comment>
<dbReference type="RefSeq" id="XP_062737300.1">
    <property type="nucleotide sequence ID" value="XM_062871903.1"/>
</dbReference>
<feature type="transmembrane region" description="Helical" evidence="1">
    <location>
        <begin position="21"/>
        <end position="43"/>
    </location>
</feature>
<keyword evidence="1" id="KW-1133">Transmembrane helix</keyword>
<feature type="transmembrane region" description="Helical" evidence="1">
    <location>
        <begin position="81"/>
        <end position="98"/>
    </location>
</feature>
<keyword evidence="3" id="KW-1185">Reference proteome</keyword>
<evidence type="ECO:0000256" key="1">
    <source>
        <dbReference type="SAM" id="Phobius"/>
    </source>
</evidence>
<proteinExistence type="predicted"/>
<organism evidence="2 3">
    <name type="scientific">Podospora bellae-mahoneyi</name>
    <dbReference type="NCBI Taxonomy" id="2093777"/>
    <lineage>
        <taxon>Eukaryota</taxon>
        <taxon>Fungi</taxon>
        <taxon>Dikarya</taxon>
        <taxon>Ascomycota</taxon>
        <taxon>Pezizomycotina</taxon>
        <taxon>Sordariomycetes</taxon>
        <taxon>Sordariomycetidae</taxon>
        <taxon>Sordariales</taxon>
        <taxon>Podosporaceae</taxon>
        <taxon>Podospora</taxon>
    </lineage>
</organism>
<dbReference type="Proteomes" id="UP001322138">
    <property type="component" value="Unassembled WGS sequence"/>
</dbReference>
<protein>
    <submittedName>
        <fullName evidence="2">Uncharacterized protein</fullName>
    </submittedName>
</protein>
<name>A0ABR0FYE5_9PEZI</name>
<accession>A0ABR0FYE5</accession>
<dbReference type="GeneID" id="87890973"/>
<feature type="transmembrane region" description="Helical" evidence="1">
    <location>
        <begin position="49"/>
        <end position="69"/>
    </location>
</feature>
<sequence length="157" mass="17281">MKPTTKHHPILHFEPLSDSPIPILWDLLLACYAIRLTLLYALLTLLSHLILSPLPSSPITTLVSAALWTRYLTHRFQVPPAIGFRAAVGLLAGMIIFLMEELLSGLEYEMGYGGLKGLGGWVMAGVISMPVVMGLGEEGKEWWSRWEGKGLGFGTSY</sequence>
<gene>
    <name evidence="2" type="ORF">QC761_0010000</name>
</gene>
<evidence type="ECO:0000313" key="2">
    <source>
        <dbReference type="EMBL" id="KAK4648324.1"/>
    </source>
</evidence>
<evidence type="ECO:0000313" key="3">
    <source>
        <dbReference type="Proteomes" id="UP001322138"/>
    </source>
</evidence>
<reference evidence="2 3" key="1">
    <citation type="journal article" date="2023" name="bioRxiv">
        <title>High-quality genome assemblies of four members of thePodospora anserinaspecies complex.</title>
        <authorList>
            <person name="Ament-Velasquez S.L."/>
            <person name="Vogan A.A."/>
            <person name="Wallerman O."/>
            <person name="Hartmann F."/>
            <person name="Gautier V."/>
            <person name="Silar P."/>
            <person name="Giraud T."/>
            <person name="Johannesson H."/>
        </authorList>
    </citation>
    <scope>NUCLEOTIDE SEQUENCE [LARGE SCALE GENOMIC DNA]</scope>
    <source>
        <strain evidence="2 3">CBS 112042</strain>
    </source>
</reference>
<keyword evidence="1" id="KW-0812">Transmembrane</keyword>